<keyword evidence="4" id="KW-0443">Lipid metabolism</keyword>
<evidence type="ECO:0000256" key="7">
    <source>
        <dbReference type="ARBA" id="ARBA00039058"/>
    </source>
</evidence>
<protein>
    <recommendedName>
        <fullName evidence="8">L-ornithine N(alpha)-acyltransferase</fullName>
        <ecNumber evidence="7">2.3.2.30</ecNumber>
    </recommendedName>
</protein>
<dbReference type="PANTHER" id="PTHR37323">
    <property type="entry name" value="GCN5-RELATED N-ACETYLTRANSFERASE"/>
    <property type="match status" value="1"/>
</dbReference>
<dbReference type="GO" id="GO:0006629">
    <property type="term" value="P:lipid metabolic process"/>
    <property type="evidence" value="ECO:0007669"/>
    <property type="project" value="UniProtKB-KW"/>
</dbReference>
<evidence type="ECO:0000256" key="9">
    <source>
        <dbReference type="ARBA" id="ARBA00045724"/>
    </source>
</evidence>
<gene>
    <name evidence="12" type="ORF">IOQ59_14905</name>
</gene>
<dbReference type="Pfam" id="PF13444">
    <property type="entry name" value="Acetyltransf_5"/>
    <property type="match status" value="1"/>
</dbReference>
<evidence type="ECO:0000256" key="6">
    <source>
        <dbReference type="ARBA" id="ARBA00038095"/>
    </source>
</evidence>
<comment type="pathway">
    <text evidence="1">Lipid metabolism.</text>
</comment>
<organism evidence="12 13">
    <name type="scientific">Pontibacterium sinense</name>
    <dbReference type="NCBI Taxonomy" id="2781979"/>
    <lineage>
        <taxon>Bacteria</taxon>
        <taxon>Pseudomonadati</taxon>
        <taxon>Pseudomonadota</taxon>
        <taxon>Gammaproteobacteria</taxon>
        <taxon>Oceanospirillales</taxon>
        <taxon>Oceanospirillaceae</taxon>
        <taxon>Pontibacterium</taxon>
    </lineage>
</organism>
<dbReference type="Gene3D" id="3.40.630.30">
    <property type="match status" value="1"/>
</dbReference>
<proteinExistence type="inferred from homology"/>
<comment type="function">
    <text evidence="9">Catalyzes the first step in the biosynthesis of ornithine lipids, which are phosphorus-free membrane lipids. Catalyzes the 3-hydroxyacyl-acyl carrier protein-dependent acylation of ornithine to form lyso-ornithine lipid (LOL).</text>
</comment>
<dbReference type="GO" id="GO:0043810">
    <property type="term" value="F:ornithine-acyl [acyl carrier protein] N-acyltransferase activity"/>
    <property type="evidence" value="ECO:0007669"/>
    <property type="project" value="UniProtKB-EC"/>
</dbReference>
<evidence type="ECO:0000256" key="8">
    <source>
        <dbReference type="ARBA" id="ARBA00039866"/>
    </source>
</evidence>
<feature type="domain" description="Phospholipid/glycerol acyltransferase" evidence="11">
    <location>
        <begin position="87"/>
        <end position="204"/>
    </location>
</feature>
<name>A0A8J7FF71_9GAMM</name>
<evidence type="ECO:0000313" key="12">
    <source>
        <dbReference type="EMBL" id="MBE9398544.1"/>
    </source>
</evidence>
<dbReference type="InterPro" id="IPR045746">
    <property type="entry name" value="ACT14924-like_Acyltransf_dom"/>
</dbReference>
<evidence type="ECO:0000256" key="4">
    <source>
        <dbReference type="ARBA" id="ARBA00023098"/>
    </source>
</evidence>
<dbReference type="AlphaFoldDB" id="A0A8J7FF71"/>
<dbReference type="EC" id="2.3.2.30" evidence="7"/>
<dbReference type="PANTHER" id="PTHR37323:SF1">
    <property type="entry name" value="L-ORNITHINE N(ALPHA)-ACYLTRANSFERASE"/>
    <property type="match status" value="1"/>
</dbReference>
<comment type="caution">
    <text evidence="12">The sequence shown here is derived from an EMBL/GenBank/DDBJ whole genome shotgun (WGS) entry which is preliminary data.</text>
</comment>
<dbReference type="InterPro" id="IPR002123">
    <property type="entry name" value="Plipid/glycerol_acylTrfase"/>
</dbReference>
<dbReference type="Pfam" id="PF19576">
    <property type="entry name" value="Acyltransf_2"/>
    <property type="match status" value="1"/>
</dbReference>
<dbReference type="SMART" id="SM00563">
    <property type="entry name" value="PlsC"/>
    <property type="match status" value="1"/>
</dbReference>
<keyword evidence="2" id="KW-0444">Lipid biosynthesis</keyword>
<dbReference type="SUPFAM" id="SSF55729">
    <property type="entry name" value="Acyl-CoA N-acyltransferases (Nat)"/>
    <property type="match status" value="1"/>
</dbReference>
<dbReference type="EMBL" id="JADEYS010000016">
    <property type="protein sequence ID" value="MBE9398544.1"/>
    <property type="molecule type" value="Genomic_DNA"/>
</dbReference>
<evidence type="ECO:0000256" key="3">
    <source>
        <dbReference type="ARBA" id="ARBA00022679"/>
    </source>
</evidence>
<reference evidence="12" key="1">
    <citation type="submission" date="2020-10" db="EMBL/GenBank/DDBJ databases">
        <title>Bacterium isolated from coastal waters sediment.</title>
        <authorList>
            <person name="Chen R.-J."/>
            <person name="Lu D.-C."/>
            <person name="Zhu K.-L."/>
            <person name="Du Z.-J."/>
        </authorList>
    </citation>
    <scope>NUCLEOTIDE SEQUENCE</scope>
    <source>
        <strain evidence="12">N1Y112</strain>
    </source>
</reference>
<evidence type="ECO:0000256" key="2">
    <source>
        <dbReference type="ARBA" id="ARBA00022516"/>
    </source>
</evidence>
<keyword evidence="3" id="KW-0808">Transferase</keyword>
<dbReference type="InterPro" id="IPR052351">
    <property type="entry name" value="Ornithine_N-alpha-AT"/>
</dbReference>
<dbReference type="Proteomes" id="UP000640333">
    <property type="component" value="Unassembled WGS sequence"/>
</dbReference>
<comment type="catalytic activity">
    <reaction evidence="10">
        <text>a (3R)-hydroxyacyl-[ACP] + L-ornithine = a lyso-ornithine lipid + holo-[ACP] + H(+)</text>
        <dbReference type="Rhea" id="RHEA:20633"/>
        <dbReference type="Rhea" id="RHEA-COMP:9685"/>
        <dbReference type="Rhea" id="RHEA-COMP:9945"/>
        <dbReference type="ChEBI" id="CHEBI:15378"/>
        <dbReference type="ChEBI" id="CHEBI:46911"/>
        <dbReference type="ChEBI" id="CHEBI:64479"/>
        <dbReference type="ChEBI" id="CHEBI:78827"/>
        <dbReference type="ChEBI" id="CHEBI:138482"/>
        <dbReference type="EC" id="2.3.2.30"/>
    </reaction>
    <physiologicalReaction direction="left-to-right" evidence="10">
        <dbReference type="Rhea" id="RHEA:20634"/>
    </physiologicalReaction>
</comment>
<evidence type="ECO:0000256" key="10">
    <source>
        <dbReference type="ARBA" id="ARBA00047785"/>
    </source>
</evidence>
<accession>A0A8J7FF71</accession>
<evidence type="ECO:0000256" key="5">
    <source>
        <dbReference type="ARBA" id="ARBA00023315"/>
    </source>
</evidence>
<comment type="similarity">
    <text evidence="6">Belongs to the acetyltransferase family. OlsB subfamily.</text>
</comment>
<sequence length="574" mass="66002">MKVYSVINVEKALTHKYPTFVQKPAPVKRSTLFMLRKLIRENEINDFLHDNADATGFEFIDRVLDYFNFSYTMSNKDRMNIPSSGRVLIVANHPLGALDGLTLLKAIGEVRRDVKIIANDLLMNFDPLKNLFLPVDNMGKNTRKRDIARIVESLQNEEAVIVFPAGEVSRAGVTGIKDGKWNSGFIRFARKANAPILPTFIGGKNSSLFYSASYVNRNLSTLLLAREMFNKKSVSIPLKVGEPIPFSQLDAVPVSTPEKCKLLKKHLYRIAKGRTPLFITEKTIAHPQDRQIIKQELKSSELLGETSDGKKIYLFDYRADSAVINEVGRLREIAFRCVGEGTGEKKDLDRYDQHYRHLILWDDEELEIAGAYRLAEVSKLKSESEHELYSSTLFNYNEQMDIYFERGIELGRSFVQPKYWGKRSLDYLWYGIGAYLRKNPDIRYMFGPVSLSNSYPKAAKDMLIWFYSHYFKDNEHLARSFSPYQLDDATAQNMARMFNGNDYKADFRVMKEQMEFLGVSVPTLYKQYSDLCEEGGVRFLDFGVDADFNYCVDGLVLVDLDYVKTKKRLRYIGE</sequence>
<evidence type="ECO:0000259" key="11">
    <source>
        <dbReference type="SMART" id="SM00563"/>
    </source>
</evidence>
<keyword evidence="5 12" id="KW-0012">Acyltransferase</keyword>
<dbReference type="CDD" id="cd07986">
    <property type="entry name" value="LPLAT_ACT14924-like"/>
    <property type="match status" value="1"/>
</dbReference>
<evidence type="ECO:0000313" key="13">
    <source>
        <dbReference type="Proteomes" id="UP000640333"/>
    </source>
</evidence>
<evidence type="ECO:0000256" key="1">
    <source>
        <dbReference type="ARBA" id="ARBA00005189"/>
    </source>
</evidence>
<dbReference type="RefSeq" id="WP_193954180.1">
    <property type="nucleotide sequence ID" value="NZ_JADEYS010000016.1"/>
</dbReference>
<dbReference type="InterPro" id="IPR016181">
    <property type="entry name" value="Acyl_CoA_acyltransferase"/>
</dbReference>
<dbReference type="SUPFAM" id="SSF69593">
    <property type="entry name" value="Glycerol-3-phosphate (1)-acyltransferase"/>
    <property type="match status" value="1"/>
</dbReference>
<keyword evidence="13" id="KW-1185">Reference proteome</keyword>